<dbReference type="Pfam" id="PF13577">
    <property type="entry name" value="SnoaL_4"/>
    <property type="match status" value="1"/>
</dbReference>
<proteinExistence type="predicted"/>
<organism evidence="3 4">
    <name type="scientific">Apiospora rasikravindrae</name>
    <dbReference type="NCBI Taxonomy" id="990691"/>
    <lineage>
        <taxon>Eukaryota</taxon>
        <taxon>Fungi</taxon>
        <taxon>Dikarya</taxon>
        <taxon>Ascomycota</taxon>
        <taxon>Pezizomycotina</taxon>
        <taxon>Sordariomycetes</taxon>
        <taxon>Xylariomycetidae</taxon>
        <taxon>Amphisphaeriales</taxon>
        <taxon>Apiosporaceae</taxon>
        <taxon>Apiospora</taxon>
    </lineage>
</organism>
<dbReference type="InterPro" id="IPR032710">
    <property type="entry name" value="NTF2-like_dom_sf"/>
</dbReference>
<dbReference type="SUPFAM" id="SSF54427">
    <property type="entry name" value="NTF2-like"/>
    <property type="match status" value="1"/>
</dbReference>
<dbReference type="Proteomes" id="UP001444661">
    <property type="component" value="Unassembled WGS sequence"/>
</dbReference>
<keyword evidence="4" id="KW-1185">Reference proteome</keyword>
<protein>
    <recommendedName>
        <fullName evidence="2">SnoaL-like domain-containing protein</fullName>
    </recommendedName>
</protein>
<sequence>MTTSADAQIHQYSHINGSPEDLLNRFAVSELCKGWPVYRDASEWKNYRSLFCKEAMVWTTDRRRHFRPLPTTAWSKGQTVDNFIAISKRGKDRGDFIMHRECGTLVEVSQSHPDRAIGKMKATITQRFQTQGSQASVFCPVGAEFDVDCDCRFIFFCVKQKTETGGTEWKAKYVKLFYEKDKVVPVDGNRAPTFDPELLASFPEGYRHLAAAQSALGYPVTRCLPTARDHGAWHAMYGKMEQWLAGSDVDLLCEDDGSDDDKKTASSMKENGLKRKDAAADDDKLPSDARGDAARVKTTGTTTNGYHGSGAPMALNCGLENEKNGLGKEISLESVR</sequence>
<evidence type="ECO:0000259" key="2">
    <source>
        <dbReference type="Pfam" id="PF13577"/>
    </source>
</evidence>
<name>A0ABR1T5F8_9PEZI</name>
<accession>A0ABR1T5F8</accession>
<dbReference type="InterPro" id="IPR037401">
    <property type="entry name" value="SnoaL-like"/>
</dbReference>
<evidence type="ECO:0000313" key="3">
    <source>
        <dbReference type="EMBL" id="KAK8041817.1"/>
    </source>
</evidence>
<feature type="domain" description="SnoaL-like" evidence="2">
    <location>
        <begin position="21"/>
        <end position="136"/>
    </location>
</feature>
<comment type="caution">
    <text evidence="3">The sequence shown here is derived from an EMBL/GenBank/DDBJ whole genome shotgun (WGS) entry which is preliminary data.</text>
</comment>
<evidence type="ECO:0000256" key="1">
    <source>
        <dbReference type="SAM" id="MobiDB-lite"/>
    </source>
</evidence>
<feature type="region of interest" description="Disordered" evidence="1">
    <location>
        <begin position="257"/>
        <end position="312"/>
    </location>
</feature>
<feature type="compositionally biased region" description="Basic and acidic residues" evidence="1">
    <location>
        <begin position="271"/>
        <end position="295"/>
    </location>
</feature>
<gene>
    <name evidence="3" type="ORF">PG993_006340</name>
</gene>
<evidence type="ECO:0000313" key="4">
    <source>
        <dbReference type="Proteomes" id="UP001444661"/>
    </source>
</evidence>
<reference evidence="3 4" key="1">
    <citation type="submission" date="2023-01" db="EMBL/GenBank/DDBJ databases">
        <title>Analysis of 21 Apiospora genomes using comparative genomics revels a genus with tremendous synthesis potential of carbohydrate active enzymes and secondary metabolites.</title>
        <authorList>
            <person name="Sorensen T."/>
        </authorList>
    </citation>
    <scope>NUCLEOTIDE SEQUENCE [LARGE SCALE GENOMIC DNA]</scope>
    <source>
        <strain evidence="3 4">CBS 33761</strain>
    </source>
</reference>
<dbReference type="EMBL" id="JAQQWK010000005">
    <property type="protein sequence ID" value="KAK8041817.1"/>
    <property type="molecule type" value="Genomic_DNA"/>
</dbReference>